<dbReference type="RefSeq" id="WP_202016253.1">
    <property type="nucleotide sequence ID" value="NZ_JAERRB010000018.1"/>
</dbReference>
<comment type="similarity">
    <text evidence="1">Belongs to the short-chain dehydrogenases/reductases (SDR) family.</text>
</comment>
<dbReference type="PANTHER" id="PTHR43477:SF1">
    <property type="entry name" value="DIHYDROANTICAPSIN 7-DEHYDROGENASE"/>
    <property type="match status" value="1"/>
</dbReference>
<gene>
    <name evidence="3" type="ORF">JI741_30925</name>
</gene>
<protein>
    <submittedName>
        <fullName evidence="3">SDR family oxidoreductase</fullName>
    </submittedName>
</protein>
<accession>A0ABS1L419</accession>
<dbReference type="Proteomes" id="UP000613030">
    <property type="component" value="Unassembled WGS sequence"/>
</dbReference>
<keyword evidence="4" id="KW-1185">Reference proteome</keyword>
<dbReference type="PANTHER" id="PTHR43477">
    <property type="entry name" value="DIHYDROANTICAPSIN 7-DEHYDROGENASE"/>
    <property type="match status" value="1"/>
</dbReference>
<evidence type="ECO:0000313" key="4">
    <source>
        <dbReference type="Proteomes" id="UP000613030"/>
    </source>
</evidence>
<dbReference type="SUPFAM" id="SSF51735">
    <property type="entry name" value="NAD(P)-binding Rossmann-fold domains"/>
    <property type="match status" value="1"/>
</dbReference>
<organism evidence="3 4">
    <name type="scientific">Chryseolinea lacunae</name>
    <dbReference type="NCBI Taxonomy" id="2801331"/>
    <lineage>
        <taxon>Bacteria</taxon>
        <taxon>Pseudomonadati</taxon>
        <taxon>Bacteroidota</taxon>
        <taxon>Cytophagia</taxon>
        <taxon>Cytophagales</taxon>
        <taxon>Fulvivirgaceae</taxon>
        <taxon>Chryseolinea</taxon>
    </lineage>
</organism>
<dbReference type="InterPro" id="IPR051122">
    <property type="entry name" value="SDR_DHRS6-like"/>
</dbReference>
<dbReference type="InterPro" id="IPR036291">
    <property type="entry name" value="NAD(P)-bd_dom_sf"/>
</dbReference>
<dbReference type="InterPro" id="IPR002347">
    <property type="entry name" value="SDR_fam"/>
</dbReference>
<evidence type="ECO:0000313" key="3">
    <source>
        <dbReference type="EMBL" id="MBL0745687.1"/>
    </source>
</evidence>
<sequence>MKTLENKTAVITGGNSGIGLSTAILFAEQGAKVGITGRNQATLDQAVNEIKHGAIAIQADVSNVRSITDSYEQLHSKLGKFDVLIVNAGLDVSGPFDHVSEADFDKVSDVNFKGAFFSIQKALPFLNNGASVVLTSSAVNEKGFPGVAVYSATKAAVRSLARTLSQELSARNIRVNVLSPGAIDTPFFSRGGASDEQVAGIKDYMATIIPAKRLGSSSEIANGFLFLASDHSKYMLGAEIVMDGGVKTL</sequence>
<evidence type="ECO:0000256" key="1">
    <source>
        <dbReference type="ARBA" id="ARBA00006484"/>
    </source>
</evidence>
<dbReference type="CDD" id="cd05233">
    <property type="entry name" value="SDR_c"/>
    <property type="match status" value="1"/>
</dbReference>
<dbReference type="PRINTS" id="PR00080">
    <property type="entry name" value="SDRFAMILY"/>
</dbReference>
<dbReference type="InterPro" id="IPR020904">
    <property type="entry name" value="Sc_DH/Rdtase_CS"/>
</dbReference>
<proteinExistence type="inferred from homology"/>
<dbReference type="PRINTS" id="PR00081">
    <property type="entry name" value="GDHRDH"/>
</dbReference>
<dbReference type="PROSITE" id="PS00061">
    <property type="entry name" value="ADH_SHORT"/>
    <property type="match status" value="1"/>
</dbReference>
<dbReference type="EMBL" id="JAERRB010000018">
    <property type="protein sequence ID" value="MBL0745687.1"/>
    <property type="molecule type" value="Genomic_DNA"/>
</dbReference>
<evidence type="ECO:0000256" key="2">
    <source>
        <dbReference type="ARBA" id="ARBA00023002"/>
    </source>
</evidence>
<name>A0ABS1L419_9BACT</name>
<comment type="caution">
    <text evidence="3">The sequence shown here is derived from an EMBL/GenBank/DDBJ whole genome shotgun (WGS) entry which is preliminary data.</text>
</comment>
<dbReference type="Gene3D" id="3.40.50.720">
    <property type="entry name" value="NAD(P)-binding Rossmann-like Domain"/>
    <property type="match status" value="1"/>
</dbReference>
<keyword evidence="2" id="KW-0560">Oxidoreductase</keyword>
<reference evidence="3 4" key="1">
    <citation type="submission" date="2021-01" db="EMBL/GenBank/DDBJ databases">
        <title>Chryseolinea sp. Jin1 Genome sequencing and assembly.</title>
        <authorList>
            <person name="Kim I."/>
        </authorList>
    </citation>
    <scope>NUCLEOTIDE SEQUENCE [LARGE SCALE GENOMIC DNA]</scope>
    <source>
        <strain evidence="3 4">Jin1</strain>
    </source>
</reference>
<dbReference type="Pfam" id="PF13561">
    <property type="entry name" value="adh_short_C2"/>
    <property type="match status" value="1"/>
</dbReference>